<feature type="compositionally biased region" description="Acidic residues" evidence="1">
    <location>
        <begin position="52"/>
        <end position="105"/>
    </location>
</feature>
<keyword evidence="3" id="KW-1185">Reference proteome</keyword>
<evidence type="ECO:0000256" key="1">
    <source>
        <dbReference type="SAM" id="MobiDB-lite"/>
    </source>
</evidence>
<evidence type="ECO:0000313" key="3">
    <source>
        <dbReference type="Proteomes" id="UP000237968"/>
    </source>
</evidence>
<proteinExistence type="predicted"/>
<evidence type="ECO:0008006" key="4">
    <source>
        <dbReference type="Google" id="ProtNLM"/>
    </source>
</evidence>
<gene>
    <name evidence="2" type="ORF">ENSA5_24810</name>
</gene>
<feature type="region of interest" description="Disordered" evidence="1">
    <location>
        <begin position="24"/>
        <end position="105"/>
    </location>
</feature>
<protein>
    <recommendedName>
        <fullName evidence="4">Endo-1,4-beta-xylanase A</fullName>
    </recommendedName>
</protein>
<dbReference type="AlphaFoldDB" id="A0A2S9YAW3"/>
<dbReference type="Proteomes" id="UP000237968">
    <property type="component" value="Unassembled WGS sequence"/>
</dbReference>
<reference evidence="2 3" key="1">
    <citation type="submission" date="2018-03" db="EMBL/GenBank/DDBJ databases">
        <title>Draft Genome Sequences of the Obligatory Marine Myxobacteria Enhygromyxa salina SWB005.</title>
        <authorList>
            <person name="Poehlein A."/>
            <person name="Moghaddam J.A."/>
            <person name="Harms H."/>
            <person name="Alanjari M."/>
            <person name="Koenig G.M."/>
            <person name="Daniel R."/>
            <person name="Schaeberle T.F."/>
        </authorList>
    </citation>
    <scope>NUCLEOTIDE SEQUENCE [LARGE SCALE GENOMIC DNA]</scope>
    <source>
        <strain evidence="2 3">SWB005</strain>
    </source>
</reference>
<evidence type="ECO:0000313" key="2">
    <source>
        <dbReference type="EMBL" id="PRQ02245.1"/>
    </source>
</evidence>
<accession>A0A2S9YAW3</accession>
<name>A0A2S9YAW3_9BACT</name>
<dbReference type="RefSeq" id="WP_181197697.1">
    <property type="nucleotide sequence ID" value="NZ_PVNK01000125.1"/>
</dbReference>
<comment type="caution">
    <text evidence="2">The sequence shown here is derived from an EMBL/GenBank/DDBJ whole genome shotgun (WGS) entry which is preliminary data.</text>
</comment>
<dbReference type="EMBL" id="PVNK01000125">
    <property type="protein sequence ID" value="PRQ02245.1"/>
    <property type="molecule type" value="Genomic_DNA"/>
</dbReference>
<organism evidence="2 3">
    <name type="scientific">Enhygromyxa salina</name>
    <dbReference type="NCBI Taxonomy" id="215803"/>
    <lineage>
        <taxon>Bacteria</taxon>
        <taxon>Pseudomonadati</taxon>
        <taxon>Myxococcota</taxon>
        <taxon>Polyangia</taxon>
        <taxon>Nannocystales</taxon>
        <taxon>Nannocystaceae</taxon>
        <taxon>Enhygromyxa</taxon>
    </lineage>
</organism>
<feature type="compositionally biased region" description="Acidic residues" evidence="1">
    <location>
        <begin position="24"/>
        <end position="35"/>
    </location>
</feature>
<dbReference type="PROSITE" id="PS51257">
    <property type="entry name" value="PROKAR_LIPOPROTEIN"/>
    <property type="match status" value="1"/>
</dbReference>
<sequence>MRYMNLILASTLVCLPTLTGCGDDAAEAGEGESESGSESGTGDESGTGNEGMEGEGGDGDGDPGDGDGDGDTGDGDTGDGDGDTGDGDGDTGDGDGDTGDGDGDGDGDGMVCVPADDTACAQCTADSCCDEVMACQAEEDCACFTECLDEGNEGPTCAMMCGVNNPMMVAGFVELRMCVANSCMMDCGDNGMP</sequence>